<organism evidence="2 3">
    <name type="scientific">Pelotomaculum propionicicum</name>
    <dbReference type="NCBI Taxonomy" id="258475"/>
    <lineage>
        <taxon>Bacteria</taxon>
        <taxon>Bacillati</taxon>
        <taxon>Bacillota</taxon>
        <taxon>Clostridia</taxon>
        <taxon>Eubacteriales</taxon>
        <taxon>Desulfotomaculaceae</taxon>
        <taxon>Pelotomaculum</taxon>
    </lineage>
</organism>
<dbReference type="Proteomes" id="UP000297597">
    <property type="component" value="Unassembled WGS sequence"/>
</dbReference>
<sequence length="257" mass="29458">MFKTINRKNQRYPRAVISPFTTNTINRTNPWVAAWWSAAFPGFGHMFLGRYITGFVLTIWEIILNLKANINLAIIYSFTGQFDQAREVLDYKLFIVYIGAFVFGIWDSYRISVEMNKRSVLADRTDPVVDNFSMSPFSINCFEKRNPWVSAAWSCLVPGLGHVYIHRLATGFFVLIIWALAVYFSRMLVAMHLTLTGAFSEAAAVIDPAYFLFLPSLYGFSIYCSYVYTVEYNKVFKAEQAGYLKANYQSPDSKMPC</sequence>
<evidence type="ECO:0000313" key="3">
    <source>
        <dbReference type="Proteomes" id="UP000297597"/>
    </source>
</evidence>
<accession>A0A4Y7RS16</accession>
<feature type="transmembrane region" description="Helical" evidence="1">
    <location>
        <begin position="168"/>
        <end position="189"/>
    </location>
</feature>
<proteinExistence type="predicted"/>
<protein>
    <submittedName>
        <fullName evidence="2">Uncharacterized protein</fullName>
    </submittedName>
</protein>
<evidence type="ECO:0000256" key="1">
    <source>
        <dbReference type="SAM" id="Phobius"/>
    </source>
</evidence>
<keyword evidence="1" id="KW-1133">Transmembrane helix</keyword>
<gene>
    <name evidence="2" type="ORF">Pmgp_01366</name>
</gene>
<comment type="caution">
    <text evidence="2">The sequence shown here is derived from an EMBL/GenBank/DDBJ whole genome shotgun (WGS) entry which is preliminary data.</text>
</comment>
<feature type="transmembrane region" description="Helical" evidence="1">
    <location>
        <begin position="209"/>
        <end position="228"/>
    </location>
</feature>
<feature type="transmembrane region" description="Helical" evidence="1">
    <location>
        <begin position="55"/>
        <end position="79"/>
    </location>
</feature>
<dbReference type="EMBL" id="QFFZ01000011">
    <property type="protein sequence ID" value="TEB11788.1"/>
    <property type="molecule type" value="Genomic_DNA"/>
</dbReference>
<keyword evidence="3" id="KW-1185">Reference proteome</keyword>
<reference evidence="2 3" key="1">
    <citation type="journal article" date="2018" name="Environ. Microbiol.">
        <title>Novel energy conservation strategies and behaviour of Pelotomaculum schinkii driving syntrophic propionate catabolism.</title>
        <authorList>
            <person name="Hidalgo-Ahumada C.A.P."/>
            <person name="Nobu M.K."/>
            <person name="Narihiro T."/>
            <person name="Tamaki H."/>
            <person name="Liu W.T."/>
            <person name="Kamagata Y."/>
            <person name="Stams A.J.M."/>
            <person name="Imachi H."/>
            <person name="Sousa D.Z."/>
        </authorList>
    </citation>
    <scope>NUCLEOTIDE SEQUENCE [LARGE SCALE GENOMIC DNA]</scope>
    <source>
        <strain evidence="2 3">MGP</strain>
    </source>
</reference>
<name>A0A4Y7RS16_9FIRM</name>
<keyword evidence="1" id="KW-0472">Membrane</keyword>
<keyword evidence="1" id="KW-0812">Transmembrane</keyword>
<feature type="transmembrane region" description="Helical" evidence="1">
    <location>
        <begin position="91"/>
        <end position="109"/>
    </location>
</feature>
<dbReference type="RefSeq" id="WP_243119757.1">
    <property type="nucleotide sequence ID" value="NZ_QFFZ01000011.1"/>
</dbReference>
<dbReference type="AlphaFoldDB" id="A0A4Y7RS16"/>
<evidence type="ECO:0000313" key="2">
    <source>
        <dbReference type="EMBL" id="TEB11788.1"/>
    </source>
</evidence>